<keyword evidence="2" id="KW-0072">Autophagy</keyword>
<sequence>MWWTEDAKAEMVPMLPLRSSFVDVKDSFGDLLFRRYGVPIIYIRLYDSKGQLILDPSLVGQMSEKYLSPVPHPIFGSPYLHIHPCKTAEVMEKNKGFKL</sequence>
<evidence type="ECO:0000256" key="1">
    <source>
        <dbReference type="ARBA" id="ARBA00022786"/>
    </source>
</evidence>
<dbReference type="GO" id="GO:0006914">
    <property type="term" value="P:autophagy"/>
    <property type="evidence" value="ECO:0007669"/>
    <property type="project" value="UniProtKB-KW"/>
</dbReference>
<gene>
    <name evidence="3" type="ORF">LSAA_13940</name>
</gene>
<evidence type="ECO:0000313" key="4">
    <source>
        <dbReference type="Proteomes" id="UP000675881"/>
    </source>
</evidence>
<keyword evidence="1" id="KW-0833">Ubl conjugation pathway</keyword>
<organism evidence="3 4">
    <name type="scientific">Lepeophtheirus salmonis</name>
    <name type="common">Salmon louse</name>
    <name type="synonym">Caligus salmonis</name>
    <dbReference type="NCBI Taxonomy" id="72036"/>
    <lineage>
        <taxon>Eukaryota</taxon>
        <taxon>Metazoa</taxon>
        <taxon>Ecdysozoa</taxon>
        <taxon>Arthropoda</taxon>
        <taxon>Crustacea</taxon>
        <taxon>Multicrustacea</taxon>
        <taxon>Hexanauplia</taxon>
        <taxon>Copepoda</taxon>
        <taxon>Siphonostomatoida</taxon>
        <taxon>Caligidae</taxon>
        <taxon>Lepeophtheirus</taxon>
    </lineage>
</organism>
<dbReference type="OrthoDB" id="4089664at2759"/>
<name>A0A7R8D325_LEPSM</name>
<reference evidence="3" key="1">
    <citation type="submission" date="2021-02" db="EMBL/GenBank/DDBJ databases">
        <authorList>
            <person name="Bekaert M."/>
        </authorList>
    </citation>
    <scope>NUCLEOTIDE SEQUENCE</scope>
    <source>
        <strain evidence="3">IoA-00</strain>
    </source>
</reference>
<accession>A0A7R8D325</accession>
<dbReference type="InterPro" id="IPR007135">
    <property type="entry name" value="Atg3/Atg10"/>
</dbReference>
<dbReference type="GO" id="GO:0019787">
    <property type="term" value="F:ubiquitin-like protein transferase activity"/>
    <property type="evidence" value="ECO:0007669"/>
    <property type="project" value="InterPro"/>
</dbReference>
<dbReference type="Pfam" id="PF03987">
    <property type="entry name" value="Autophagy_act_C"/>
    <property type="match status" value="1"/>
</dbReference>
<evidence type="ECO:0000256" key="2">
    <source>
        <dbReference type="ARBA" id="ARBA00023006"/>
    </source>
</evidence>
<proteinExistence type="predicted"/>
<dbReference type="Proteomes" id="UP000675881">
    <property type="component" value="Chromosome 8"/>
</dbReference>
<keyword evidence="4" id="KW-1185">Reference proteome</keyword>
<evidence type="ECO:0000313" key="3">
    <source>
        <dbReference type="EMBL" id="CAF3012466.1"/>
    </source>
</evidence>
<protein>
    <submittedName>
        <fullName evidence="3">ATG10L</fullName>
    </submittedName>
</protein>
<dbReference type="AlphaFoldDB" id="A0A7R8D325"/>
<dbReference type="EMBL" id="HG994587">
    <property type="protein sequence ID" value="CAF3012466.1"/>
    <property type="molecule type" value="Genomic_DNA"/>
</dbReference>